<dbReference type="Proteomes" id="UP000824681">
    <property type="component" value="Chromosome"/>
</dbReference>
<dbReference type="Pfam" id="PF13546">
    <property type="entry name" value="DDE_5"/>
    <property type="match status" value="1"/>
</dbReference>
<sequence>MFPEPTLPASWRWLLAEFRRCFSSSTFPVFCALTTGLVACTRFRTITGMLVGAGMDLLWRHERAHRFFSRACWCIDHVGMVAARLVITSFIESGAPIVVAIDDSVTRRSGKKVHGAFWQYDGSAPGGRKTSRGNCFVTAGIVVHLPFLPRAVCLPVLVRLYVKDGPGKVAIAAELTGLLAHVAAGRRIHVVADAAYHGKPLRDLPTGVSWTCRIPRNAVLYALPPEPSGKRRGRPRTKGDRLGQVHELAVGRSWKIHRLRLYDKQRTLRVSELVCLWYGSFGAAKVRVIWVRDIDSAKTFDIALVTTDLHTPAEDLVVRYSWRWSIEQAFLEARHLLGVGQARNRTPKAVERTLPMGMIAYSLVIVWYARHAHTTTDVVAEHRRRAPWYRTKTAPSFDDMLALLRRAIIASRFSAIRPTQPDPTKISDDELTWAYATG</sequence>
<dbReference type="EMBL" id="CP068985">
    <property type="protein sequence ID" value="QYC43674.1"/>
    <property type="molecule type" value="Genomic_DNA"/>
</dbReference>
<feature type="domain" description="Transposase IS701-like DDE" evidence="1">
    <location>
        <begin position="18"/>
        <end position="249"/>
    </location>
</feature>
<protein>
    <submittedName>
        <fullName evidence="2">Transposase DDE domain protein</fullName>
    </submittedName>
</protein>
<keyword evidence="3" id="KW-1185">Reference proteome</keyword>
<dbReference type="RefSeq" id="WP_084685596.1">
    <property type="nucleotide sequence ID" value="NZ_KB903954.1"/>
</dbReference>
<dbReference type="SUPFAM" id="SSF53098">
    <property type="entry name" value="Ribonuclease H-like"/>
    <property type="match status" value="1"/>
</dbReference>
<reference evidence="2 3" key="1">
    <citation type="journal article" date="2021" name="ACS Chem. Biol.">
        <title>Genomic-Led Discovery of a Novel Glycopeptide Antibiotic by Nonomuraea coxensis DSM 45129.</title>
        <authorList>
            <person name="Yushchuk O."/>
            <person name="Vior N.M."/>
            <person name="Andreo-Vidal A."/>
            <person name="Berini F."/>
            <person name="Ruckert C."/>
            <person name="Busche T."/>
            <person name="Binda E."/>
            <person name="Kalinowski J."/>
            <person name="Truman A.W."/>
            <person name="Marinelli F."/>
        </authorList>
    </citation>
    <scope>NUCLEOTIDE SEQUENCE [LARGE SCALE GENOMIC DNA]</scope>
    <source>
        <strain evidence="2 3">DSM 45129</strain>
    </source>
</reference>
<dbReference type="InterPro" id="IPR038721">
    <property type="entry name" value="IS701-like_DDE_dom"/>
</dbReference>
<accession>A0ABX8UA07</accession>
<organism evidence="2 3">
    <name type="scientific">Nonomuraea coxensis DSM 45129</name>
    <dbReference type="NCBI Taxonomy" id="1122611"/>
    <lineage>
        <taxon>Bacteria</taxon>
        <taxon>Bacillati</taxon>
        <taxon>Actinomycetota</taxon>
        <taxon>Actinomycetes</taxon>
        <taxon>Streptosporangiales</taxon>
        <taxon>Streptosporangiaceae</taxon>
        <taxon>Nonomuraea</taxon>
    </lineage>
</organism>
<gene>
    <name evidence="2" type="ORF">Nocox_30450</name>
</gene>
<evidence type="ECO:0000313" key="3">
    <source>
        <dbReference type="Proteomes" id="UP000824681"/>
    </source>
</evidence>
<dbReference type="InterPro" id="IPR012337">
    <property type="entry name" value="RNaseH-like_sf"/>
</dbReference>
<evidence type="ECO:0000313" key="2">
    <source>
        <dbReference type="EMBL" id="QYC43674.1"/>
    </source>
</evidence>
<proteinExistence type="predicted"/>
<name>A0ABX8UA07_9ACTN</name>
<evidence type="ECO:0000259" key="1">
    <source>
        <dbReference type="Pfam" id="PF13546"/>
    </source>
</evidence>